<comment type="caution">
    <text evidence="3">The sequence shown here is derived from an EMBL/GenBank/DDBJ whole genome shotgun (WGS) entry which is preliminary data.</text>
</comment>
<dbReference type="Pfam" id="PF01695">
    <property type="entry name" value="IstB_IS21"/>
    <property type="match status" value="1"/>
</dbReference>
<evidence type="ECO:0000313" key="3">
    <source>
        <dbReference type="EMBL" id="HIQ77963.1"/>
    </source>
</evidence>
<dbReference type="SMART" id="SM00382">
    <property type="entry name" value="AAA"/>
    <property type="match status" value="1"/>
</dbReference>
<keyword evidence="3" id="KW-0067">ATP-binding</keyword>
<dbReference type="PANTHER" id="PTHR30050">
    <property type="entry name" value="CHROMOSOMAL REPLICATION INITIATOR PROTEIN DNAA"/>
    <property type="match status" value="1"/>
</dbReference>
<proteinExistence type="predicted"/>
<dbReference type="AlphaFoldDB" id="A0A9D1CS30"/>
<dbReference type="InterPro" id="IPR002611">
    <property type="entry name" value="IstB_ATP-bd"/>
</dbReference>
<dbReference type="Proteomes" id="UP000824262">
    <property type="component" value="Unassembled WGS sequence"/>
</dbReference>
<gene>
    <name evidence="3" type="ORF">IAB77_01735</name>
</gene>
<dbReference type="GO" id="GO:0006260">
    <property type="term" value="P:DNA replication"/>
    <property type="evidence" value="ECO:0007669"/>
    <property type="project" value="TreeGrafter"/>
</dbReference>
<dbReference type="SUPFAM" id="SSF52540">
    <property type="entry name" value="P-loop containing nucleoside triphosphate hydrolases"/>
    <property type="match status" value="1"/>
</dbReference>
<dbReference type="InterPro" id="IPR027417">
    <property type="entry name" value="P-loop_NTPase"/>
</dbReference>
<feature type="domain" description="AAA+ ATPase" evidence="2">
    <location>
        <begin position="184"/>
        <end position="313"/>
    </location>
</feature>
<accession>A0A9D1CS30</accession>
<keyword evidence="1" id="KW-0175">Coiled coil</keyword>
<dbReference type="EMBL" id="DVGA01000022">
    <property type="protein sequence ID" value="HIQ77963.1"/>
    <property type="molecule type" value="Genomic_DNA"/>
</dbReference>
<name>A0A9D1CS30_9FIRM</name>
<dbReference type="NCBIfam" id="NF005304">
    <property type="entry name" value="PRK06835.1"/>
    <property type="match status" value="1"/>
</dbReference>
<sequence length="334" mass="36959">MAYNGVLLARAREKLAAQREANSSEQQRRLNEVYSRSPRVREIDRALRGQMLELMGLAIKHGEDISGRIAELERENLALQAERAERLATLGLPADYTDEIYSCPLCHDTGVLSGGVCSCLKKLYNRELTAELGTLLRTGNESFASFDPSVYSAETDSALGFSPREYMLAVKNTCYNWARGFAPGAESLLFMGGTGLGKTFMSACIARMVSEAGYSVAYDGTAAALGEFERQKFSRDSAGADAAAERVKNYLECDLMILDDLGTEMTTSFSTAALYQLINTRLAGRRSTIISTNLDFEDLRRRYGAQIASRLEGEFNCLPFYGRDIRLVKKEREA</sequence>
<dbReference type="GO" id="GO:0005524">
    <property type="term" value="F:ATP binding"/>
    <property type="evidence" value="ECO:0007669"/>
    <property type="project" value="UniProtKB-KW"/>
</dbReference>
<dbReference type="Gene3D" id="3.40.50.300">
    <property type="entry name" value="P-loop containing nucleotide triphosphate hydrolases"/>
    <property type="match status" value="1"/>
</dbReference>
<reference evidence="3" key="1">
    <citation type="submission" date="2020-10" db="EMBL/GenBank/DDBJ databases">
        <authorList>
            <person name="Gilroy R."/>
        </authorList>
    </citation>
    <scope>NUCLEOTIDE SEQUENCE</scope>
    <source>
        <strain evidence="3">ChiBcolR7-354</strain>
    </source>
</reference>
<keyword evidence="3" id="KW-0547">Nucleotide-binding</keyword>
<feature type="coiled-coil region" evidence="1">
    <location>
        <begin position="62"/>
        <end position="89"/>
    </location>
</feature>
<organism evidence="3 4">
    <name type="scientific">Candidatus Scatomorpha intestinavium</name>
    <dbReference type="NCBI Taxonomy" id="2840922"/>
    <lineage>
        <taxon>Bacteria</taxon>
        <taxon>Bacillati</taxon>
        <taxon>Bacillota</taxon>
        <taxon>Clostridia</taxon>
        <taxon>Eubacteriales</taxon>
        <taxon>Candidatus Scatomorpha</taxon>
    </lineage>
</organism>
<evidence type="ECO:0000259" key="2">
    <source>
        <dbReference type="SMART" id="SM00382"/>
    </source>
</evidence>
<evidence type="ECO:0000256" key="1">
    <source>
        <dbReference type="SAM" id="Coils"/>
    </source>
</evidence>
<dbReference type="InterPro" id="IPR003593">
    <property type="entry name" value="AAA+_ATPase"/>
</dbReference>
<evidence type="ECO:0000313" key="4">
    <source>
        <dbReference type="Proteomes" id="UP000824262"/>
    </source>
</evidence>
<reference evidence="3" key="2">
    <citation type="journal article" date="2021" name="PeerJ">
        <title>Extensive microbial diversity within the chicken gut microbiome revealed by metagenomics and culture.</title>
        <authorList>
            <person name="Gilroy R."/>
            <person name="Ravi A."/>
            <person name="Getino M."/>
            <person name="Pursley I."/>
            <person name="Horton D.L."/>
            <person name="Alikhan N.F."/>
            <person name="Baker D."/>
            <person name="Gharbi K."/>
            <person name="Hall N."/>
            <person name="Watson M."/>
            <person name="Adriaenssens E.M."/>
            <person name="Foster-Nyarko E."/>
            <person name="Jarju S."/>
            <person name="Secka A."/>
            <person name="Antonio M."/>
            <person name="Oren A."/>
            <person name="Chaudhuri R.R."/>
            <person name="La Ragione R."/>
            <person name="Hildebrand F."/>
            <person name="Pallen M.J."/>
        </authorList>
    </citation>
    <scope>NUCLEOTIDE SEQUENCE</scope>
    <source>
        <strain evidence="3">ChiBcolR7-354</strain>
    </source>
</reference>
<protein>
    <submittedName>
        <fullName evidence="3">ATP-binding protein</fullName>
    </submittedName>
</protein>
<dbReference type="PANTHER" id="PTHR30050:SF4">
    <property type="entry name" value="ATP-BINDING PROTEIN RV3427C IN INSERTION SEQUENCE-RELATED"/>
    <property type="match status" value="1"/>
</dbReference>